<keyword evidence="5" id="KW-0804">Transcription</keyword>
<dbReference type="InterPro" id="IPR036388">
    <property type="entry name" value="WH-like_DNA-bd_sf"/>
</dbReference>
<dbReference type="AlphaFoldDB" id="E0IEE3"/>
<dbReference type="GO" id="GO:0006352">
    <property type="term" value="P:DNA-templated transcription initiation"/>
    <property type="evidence" value="ECO:0007669"/>
    <property type="project" value="InterPro"/>
</dbReference>
<dbReference type="Gene3D" id="1.10.10.10">
    <property type="entry name" value="Winged helix-like DNA-binding domain superfamily/Winged helix DNA-binding domain"/>
    <property type="match status" value="1"/>
</dbReference>
<dbReference type="InterPro" id="IPR013325">
    <property type="entry name" value="RNA_pol_sigma_r2"/>
</dbReference>
<dbReference type="InterPro" id="IPR013324">
    <property type="entry name" value="RNA_pol_sigma_r3/r4-like"/>
</dbReference>
<dbReference type="PANTHER" id="PTHR43133">
    <property type="entry name" value="RNA POLYMERASE ECF-TYPE SIGMA FACTO"/>
    <property type="match status" value="1"/>
</dbReference>
<dbReference type="SUPFAM" id="SSF88946">
    <property type="entry name" value="Sigma2 domain of RNA polymerase sigma factors"/>
    <property type="match status" value="1"/>
</dbReference>
<name>E0IEE3_9BACL</name>
<dbReference type="Gene3D" id="1.10.1740.10">
    <property type="match status" value="1"/>
</dbReference>
<evidence type="ECO:0000256" key="2">
    <source>
        <dbReference type="ARBA" id="ARBA00023015"/>
    </source>
</evidence>
<sequence>MAGCRGSPLSFVYYIGKGGREIRDEDIVQKVLSGEKEWFRVLVERHRQSMYAAAYAVLRDAQQAEDVMQEALLRIYLSLPTCRLDGLKTWMTRIVVNAAIDAQRRERRRLEVTEQAAKDEQLHNAGSIGISPEETWLRKESKSQLNGLLEAMPAGQMRVVKAYYMDECSQREIAVQEKVELKSIESRLYRARQWLRSQWEKGDGT</sequence>
<keyword evidence="9" id="KW-1185">Reference proteome</keyword>
<evidence type="ECO:0000256" key="1">
    <source>
        <dbReference type="ARBA" id="ARBA00010641"/>
    </source>
</evidence>
<feature type="domain" description="RNA polymerase sigma factor 70 region 4 type 2" evidence="7">
    <location>
        <begin position="145"/>
        <end position="195"/>
    </location>
</feature>
<dbReference type="eggNOG" id="COG1595">
    <property type="taxonomic scope" value="Bacteria"/>
</dbReference>
<dbReference type="Proteomes" id="UP000005387">
    <property type="component" value="Unassembled WGS sequence"/>
</dbReference>
<accession>E0IEE3</accession>
<dbReference type="Pfam" id="PF08281">
    <property type="entry name" value="Sigma70_r4_2"/>
    <property type="match status" value="1"/>
</dbReference>
<keyword evidence="4" id="KW-0238">DNA-binding</keyword>
<proteinExistence type="inferred from homology"/>
<dbReference type="GO" id="GO:0003677">
    <property type="term" value="F:DNA binding"/>
    <property type="evidence" value="ECO:0007669"/>
    <property type="project" value="UniProtKB-KW"/>
</dbReference>
<evidence type="ECO:0000313" key="8">
    <source>
        <dbReference type="EMBL" id="EFM09031.1"/>
    </source>
</evidence>
<evidence type="ECO:0000256" key="5">
    <source>
        <dbReference type="ARBA" id="ARBA00023163"/>
    </source>
</evidence>
<dbReference type="InterPro" id="IPR039425">
    <property type="entry name" value="RNA_pol_sigma-70-like"/>
</dbReference>
<keyword evidence="3" id="KW-0731">Sigma factor</keyword>
<dbReference type="GO" id="GO:0016987">
    <property type="term" value="F:sigma factor activity"/>
    <property type="evidence" value="ECO:0007669"/>
    <property type="project" value="UniProtKB-KW"/>
</dbReference>
<feature type="domain" description="RNA polymerase sigma-70 region 2" evidence="6">
    <location>
        <begin position="42"/>
        <end position="109"/>
    </location>
</feature>
<dbReference type="OrthoDB" id="9784984at2"/>
<evidence type="ECO:0000256" key="4">
    <source>
        <dbReference type="ARBA" id="ARBA00023125"/>
    </source>
</evidence>
<protein>
    <submittedName>
        <fullName evidence="8">RNA polymerase, sigma-24 subunit, ECF subfamily</fullName>
    </submittedName>
</protein>
<evidence type="ECO:0000256" key="3">
    <source>
        <dbReference type="ARBA" id="ARBA00023082"/>
    </source>
</evidence>
<organism evidence="8 9">
    <name type="scientific">Paenibacillus curdlanolyticus YK9</name>
    <dbReference type="NCBI Taxonomy" id="717606"/>
    <lineage>
        <taxon>Bacteria</taxon>
        <taxon>Bacillati</taxon>
        <taxon>Bacillota</taxon>
        <taxon>Bacilli</taxon>
        <taxon>Bacillales</taxon>
        <taxon>Paenibacillaceae</taxon>
        <taxon>Paenibacillus</taxon>
    </lineage>
</organism>
<evidence type="ECO:0000259" key="7">
    <source>
        <dbReference type="Pfam" id="PF08281"/>
    </source>
</evidence>
<dbReference type="PANTHER" id="PTHR43133:SF8">
    <property type="entry name" value="RNA POLYMERASE SIGMA FACTOR HI_1459-RELATED"/>
    <property type="match status" value="1"/>
</dbReference>
<evidence type="ECO:0000313" key="9">
    <source>
        <dbReference type="Proteomes" id="UP000005387"/>
    </source>
</evidence>
<dbReference type="InterPro" id="IPR013249">
    <property type="entry name" value="RNA_pol_sigma70_r4_t2"/>
</dbReference>
<dbReference type="InterPro" id="IPR014284">
    <property type="entry name" value="RNA_pol_sigma-70_dom"/>
</dbReference>
<evidence type="ECO:0000259" key="6">
    <source>
        <dbReference type="Pfam" id="PF04542"/>
    </source>
</evidence>
<comment type="similarity">
    <text evidence="1">Belongs to the sigma-70 factor family. ECF subfamily.</text>
</comment>
<dbReference type="SUPFAM" id="SSF88659">
    <property type="entry name" value="Sigma3 and sigma4 domains of RNA polymerase sigma factors"/>
    <property type="match status" value="1"/>
</dbReference>
<gene>
    <name evidence="8" type="ORF">PaecuDRAFT_4034</name>
</gene>
<dbReference type="Pfam" id="PF04542">
    <property type="entry name" value="Sigma70_r2"/>
    <property type="match status" value="1"/>
</dbReference>
<dbReference type="NCBIfam" id="TIGR02937">
    <property type="entry name" value="sigma70-ECF"/>
    <property type="match status" value="1"/>
</dbReference>
<dbReference type="EMBL" id="AEDD01000012">
    <property type="protein sequence ID" value="EFM09031.1"/>
    <property type="molecule type" value="Genomic_DNA"/>
</dbReference>
<dbReference type="InterPro" id="IPR007627">
    <property type="entry name" value="RNA_pol_sigma70_r2"/>
</dbReference>
<dbReference type="RefSeq" id="WP_006040017.1">
    <property type="nucleotide sequence ID" value="NZ_AEDD01000012.1"/>
</dbReference>
<keyword evidence="2" id="KW-0805">Transcription regulation</keyword>
<reference evidence="8 9" key="1">
    <citation type="submission" date="2010-07" db="EMBL/GenBank/DDBJ databases">
        <title>The draft genome of Paenibacillus curdlanolyticus YK9.</title>
        <authorList>
            <consortium name="US DOE Joint Genome Institute (JGI-PGF)"/>
            <person name="Lucas S."/>
            <person name="Copeland A."/>
            <person name="Lapidus A."/>
            <person name="Cheng J.-F."/>
            <person name="Bruce D."/>
            <person name="Goodwin L."/>
            <person name="Pitluck S."/>
            <person name="Land M.L."/>
            <person name="Hauser L."/>
            <person name="Chang Y.-J."/>
            <person name="Jeffries C."/>
            <person name="Anderson I.J."/>
            <person name="Johnson E."/>
            <person name="Loganathan U."/>
            <person name="Mulhopadhyay B."/>
            <person name="Kyrpides N."/>
            <person name="Woyke T.J."/>
        </authorList>
    </citation>
    <scope>NUCLEOTIDE SEQUENCE [LARGE SCALE GENOMIC DNA]</scope>
    <source>
        <strain evidence="8 9">YK9</strain>
    </source>
</reference>
<dbReference type="STRING" id="717606.PaecuDRAFT_4034"/>